<dbReference type="GO" id="GO:0022857">
    <property type="term" value="F:transmembrane transporter activity"/>
    <property type="evidence" value="ECO:0007669"/>
    <property type="project" value="InterPro"/>
</dbReference>
<dbReference type="GO" id="GO:0046914">
    <property type="term" value="F:transition metal ion binding"/>
    <property type="evidence" value="ECO:0007669"/>
    <property type="project" value="TreeGrafter"/>
</dbReference>
<feature type="domain" description="CzcB-like barrel-sandwich hybrid" evidence="7">
    <location>
        <begin position="122"/>
        <end position="257"/>
    </location>
</feature>
<proteinExistence type="inferred from homology"/>
<name>A0A418XYY3_9GAMM</name>
<dbReference type="PANTHER" id="PTHR30097">
    <property type="entry name" value="CATION EFFLUX SYSTEM PROTEIN CUSB"/>
    <property type="match status" value="1"/>
</dbReference>
<reference evidence="8 9" key="1">
    <citation type="submission" date="2018-09" db="EMBL/GenBank/DDBJ databases">
        <title>Alcanivorax profundi sp. nov., isolated from 1000 m-depth seawater of the Mariana Trench.</title>
        <authorList>
            <person name="Liu J."/>
        </authorList>
    </citation>
    <scope>NUCLEOTIDE SEQUENCE [LARGE SCALE GENOMIC DNA]</scope>
    <source>
        <strain evidence="8 9">MTEO17</strain>
    </source>
</reference>
<evidence type="ECO:0000313" key="9">
    <source>
        <dbReference type="Proteomes" id="UP000283734"/>
    </source>
</evidence>
<evidence type="ECO:0000259" key="5">
    <source>
        <dbReference type="Pfam" id="PF25954"/>
    </source>
</evidence>
<feature type="chain" id="PRO_5019115945" evidence="4">
    <location>
        <begin position="27"/>
        <end position="414"/>
    </location>
</feature>
<dbReference type="InterPro" id="IPR051909">
    <property type="entry name" value="MFP_Cation_Efflux"/>
</dbReference>
<dbReference type="InterPro" id="IPR058627">
    <property type="entry name" value="MdtA-like_C"/>
</dbReference>
<sequence>MKTQNKFMKTPLAIALLATLSFPAWAGDDHGHDHDTAQEKSESHTGESHDDHNAQDAHGDDNASHDHQTEHGEQNEHEETGVTLTSEQQAMLNLQILTLQPQQNATQTLTVPAEITSNQYRTWVVPVRIDSQVQSRSATLGQHMTQGEPIATLFSPAMAELQSDLQVAADAWRRVNNLGRRTVGNQRYLDAQSQYQSLRARAKGYGLDDTAIAAIEAGKSEKGVYTLTAPDDGLVLDDAFQQGQWLTAGSALVTLVDESELWAEAALPPSPGLHIATGTPAKVIIGETKVAGEVIQSGHRLNPITRTLSVRVAVPNAGHLLHPGMFADVALLLAAPENALTVPEEALTRGPDGDWQLFVEEESGHYQPVEIELTGQLGEQRIVTGIEPGTRVVTRGAFFLASEMAKSGFDIHNH</sequence>
<organism evidence="8 9">
    <name type="scientific">Alcanivorax profundi</name>
    <dbReference type="NCBI Taxonomy" id="2338368"/>
    <lineage>
        <taxon>Bacteria</taxon>
        <taxon>Pseudomonadati</taxon>
        <taxon>Pseudomonadota</taxon>
        <taxon>Gammaproteobacteria</taxon>
        <taxon>Oceanospirillales</taxon>
        <taxon>Alcanivoracaceae</taxon>
        <taxon>Alcanivorax</taxon>
    </lineage>
</organism>
<feature type="compositionally biased region" description="Basic and acidic residues" evidence="3">
    <location>
        <begin position="29"/>
        <end position="80"/>
    </location>
</feature>
<keyword evidence="9" id="KW-1185">Reference proteome</keyword>
<protein>
    <submittedName>
        <fullName evidence="8">Efflux RND transporter periplasmic adaptor subunit</fullName>
    </submittedName>
</protein>
<evidence type="ECO:0000256" key="2">
    <source>
        <dbReference type="ARBA" id="ARBA00022448"/>
    </source>
</evidence>
<keyword evidence="2" id="KW-0813">Transport</keyword>
<dbReference type="GO" id="GO:0016020">
    <property type="term" value="C:membrane"/>
    <property type="evidence" value="ECO:0007669"/>
    <property type="project" value="InterPro"/>
</dbReference>
<feature type="signal peptide" evidence="4">
    <location>
        <begin position="1"/>
        <end position="26"/>
    </location>
</feature>
<feature type="region of interest" description="Disordered" evidence="3">
    <location>
        <begin position="29"/>
        <end position="83"/>
    </location>
</feature>
<dbReference type="InterPro" id="IPR006143">
    <property type="entry name" value="RND_pump_MFP"/>
</dbReference>
<dbReference type="GO" id="GO:0015679">
    <property type="term" value="P:plasma membrane copper ion transport"/>
    <property type="evidence" value="ECO:0007669"/>
    <property type="project" value="TreeGrafter"/>
</dbReference>
<dbReference type="SUPFAM" id="SSF111369">
    <property type="entry name" value="HlyD-like secretion proteins"/>
    <property type="match status" value="1"/>
</dbReference>
<evidence type="ECO:0000259" key="7">
    <source>
        <dbReference type="Pfam" id="PF25973"/>
    </source>
</evidence>
<evidence type="ECO:0000256" key="1">
    <source>
        <dbReference type="ARBA" id="ARBA00009477"/>
    </source>
</evidence>
<dbReference type="GO" id="GO:0030288">
    <property type="term" value="C:outer membrane-bounded periplasmic space"/>
    <property type="evidence" value="ECO:0007669"/>
    <property type="project" value="TreeGrafter"/>
</dbReference>
<dbReference type="AlphaFoldDB" id="A0A418XYY3"/>
<dbReference type="NCBIfam" id="TIGR01730">
    <property type="entry name" value="RND_mfp"/>
    <property type="match status" value="1"/>
</dbReference>
<dbReference type="InterPro" id="IPR058647">
    <property type="entry name" value="BSH_CzcB-like"/>
</dbReference>
<keyword evidence="4" id="KW-0732">Signal</keyword>
<comment type="similarity">
    <text evidence="1">Belongs to the membrane fusion protein (MFP) (TC 8.A.1) family.</text>
</comment>
<dbReference type="InterPro" id="IPR058792">
    <property type="entry name" value="Beta-barrel_RND_2"/>
</dbReference>
<dbReference type="Pfam" id="PF25967">
    <property type="entry name" value="RND-MFP_C"/>
    <property type="match status" value="1"/>
</dbReference>
<comment type="caution">
    <text evidence="8">The sequence shown here is derived from an EMBL/GenBank/DDBJ whole genome shotgun (WGS) entry which is preliminary data.</text>
</comment>
<feature type="domain" description="Multidrug resistance protein MdtA-like C-terminal permuted SH3" evidence="6">
    <location>
        <begin position="338"/>
        <end position="396"/>
    </location>
</feature>
<dbReference type="OrthoDB" id="9806939at2"/>
<dbReference type="PANTHER" id="PTHR30097:SF15">
    <property type="entry name" value="CATION EFFLUX SYSTEM PROTEIN CUSB"/>
    <property type="match status" value="1"/>
</dbReference>
<dbReference type="EMBL" id="QYYA01000002">
    <property type="protein sequence ID" value="RJG18207.1"/>
    <property type="molecule type" value="Genomic_DNA"/>
</dbReference>
<dbReference type="Pfam" id="PF25973">
    <property type="entry name" value="BSH_CzcB"/>
    <property type="match status" value="1"/>
</dbReference>
<evidence type="ECO:0000259" key="6">
    <source>
        <dbReference type="Pfam" id="PF25967"/>
    </source>
</evidence>
<evidence type="ECO:0000256" key="3">
    <source>
        <dbReference type="SAM" id="MobiDB-lite"/>
    </source>
</evidence>
<evidence type="ECO:0000313" key="8">
    <source>
        <dbReference type="EMBL" id="RJG18207.1"/>
    </source>
</evidence>
<dbReference type="GO" id="GO:0060003">
    <property type="term" value="P:copper ion export"/>
    <property type="evidence" value="ECO:0007669"/>
    <property type="project" value="TreeGrafter"/>
</dbReference>
<dbReference type="Gene3D" id="2.40.30.170">
    <property type="match status" value="1"/>
</dbReference>
<dbReference type="Gene3D" id="2.40.420.20">
    <property type="match status" value="1"/>
</dbReference>
<feature type="domain" description="CusB-like beta-barrel" evidence="5">
    <location>
        <begin position="261"/>
        <end position="331"/>
    </location>
</feature>
<evidence type="ECO:0000256" key="4">
    <source>
        <dbReference type="SAM" id="SignalP"/>
    </source>
</evidence>
<dbReference type="Proteomes" id="UP000283734">
    <property type="component" value="Unassembled WGS sequence"/>
</dbReference>
<dbReference type="Pfam" id="PF25954">
    <property type="entry name" value="Beta-barrel_RND_2"/>
    <property type="match status" value="1"/>
</dbReference>
<dbReference type="RefSeq" id="WP_022984894.1">
    <property type="nucleotide sequence ID" value="NZ_QYYA01000002.1"/>
</dbReference>
<gene>
    <name evidence="8" type="ORF">D4A39_06935</name>
</gene>
<accession>A0A418XYY3</accession>